<proteinExistence type="predicted"/>
<feature type="repeat" description="NHL" evidence="2">
    <location>
        <begin position="78"/>
        <end position="121"/>
    </location>
</feature>
<evidence type="ECO:0000256" key="2">
    <source>
        <dbReference type="PROSITE-ProRule" id="PRU00504"/>
    </source>
</evidence>
<accession>A0ABS6RX00</accession>
<gene>
    <name evidence="5" type="ORF">HWQ67_06155</name>
</gene>
<feature type="repeat" description="NHL" evidence="2">
    <location>
        <begin position="224"/>
        <end position="263"/>
    </location>
</feature>
<dbReference type="Proteomes" id="UP001196980">
    <property type="component" value="Unassembled WGS sequence"/>
</dbReference>
<dbReference type="InterPro" id="IPR050952">
    <property type="entry name" value="TRIM-NHL_E3_ligases"/>
</dbReference>
<dbReference type="PANTHER" id="PTHR24104:SF25">
    <property type="entry name" value="PROTEIN LIN-41"/>
    <property type="match status" value="1"/>
</dbReference>
<sequence length="866" mass="91732">MGKNALRVLVISALLVLTGVAYATTETYDFVTSWGTLGTADGQFYLPYSVAADDVGNIYVADSGNNRIQKFANNGTFLTKWGSKGTNNGQFNAPYAIASDFSGNVYVTDSSNNRIQKFSSSGAYIKQWGSKGTGNGQFDLPTGIAVDASGNVYVAEFGNARVQKFNSNGVFLAKWSVLAQGTAGSGVFPKGIAVDPAGNVYVSDWNLSQVLVYDSYGTFKDRWGSYGAMGGQFYGVAGLTTDTHGKIFAAESGNNRVQKLSAVGTSLATIGNPSGTASLSGPQGVATDKWGNVYVTDTGNNRIAKFTQPTSPSTYTITGVVNGGYGTITCTSPINAGGVSTCVIVPGGNYSLSNLTDNASDVTTQVINNVYTISNVQTAHTVTATFGLSCVGNFTIVPTSAQFNQASVSDSVSVMGPSGCMWKAVSNDGWITVTSGTPGDGNGTVGYSVSQNTTTSTRTGTITIAGQTFKVTQIGQTTTYHLTVTKTGTGDCSITDSQGPLTWNGNVGEADYPLNTLVTLIAAPGILSSFVAWTNCDSSSSTQCNVTMTTTKSVTVQCDKIRSVTYDFNGDKKSDLLFTNVWTNDVVIWLVNGLTHSSHYAAQAVPSQWDIMGVGDFDYDGKADILWQHTGTGALSLWFMYGNNISSKASVSTGTAGRWQIKGTGDLNGDGKTDILWQSISNGDVVMWLMDGKTISSVGLVSAALPSQWQIKTVADFNGDGKDDVLLVNNSGDAVIWFMDGMRIVSSDYVIYGLLMANQNGWSILKTGDFNGDGKADILLQHNSTGTIFMWLMDGAKITLDSNIVVFGLPAKWMFRAVGDYNGDGKDDVVWQHVETNEVVVWFMDGVSIASRGVLSNALSGNWYFQ</sequence>
<feature type="repeat" description="NHL" evidence="2">
    <location>
        <begin position="129"/>
        <end position="168"/>
    </location>
</feature>
<organism evidence="5 6">
    <name type="scientific">Candidatus Magnetobacterium casense</name>
    <dbReference type="NCBI Taxonomy" id="1455061"/>
    <lineage>
        <taxon>Bacteria</taxon>
        <taxon>Pseudomonadati</taxon>
        <taxon>Nitrospirota</taxon>
        <taxon>Thermodesulfovibrionia</taxon>
        <taxon>Thermodesulfovibrionales</taxon>
        <taxon>Candidatus Magnetobacteriaceae</taxon>
        <taxon>Candidatus Magnetobacterium</taxon>
    </lineage>
</organism>
<dbReference type="InterPro" id="IPR010620">
    <property type="entry name" value="SBBP_repeat"/>
</dbReference>
<feature type="repeat" description="NHL" evidence="2">
    <location>
        <begin position="188"/>
        <end position="216"/>
    </location>
</feature>
<evidence type="ECO:0000313" key="5">
    <source>
        <dbReference type="EMBL" id="MBV6341164.1"/>
    </source>
</evidence>
<evidence type="ECO:0000259" key="4">
    <source>
        <dbReference type="Pfam" id="PF19190"/>
    </source>
</evidence>
<feature type="repeat" description="NHL" evidence="2">
    <location>
        <begin position="35"/>
        <end position="74"/>
    </location>
</feature>
<dbReference type="EMBL" id="JABXWD010000078">
    <property type="protein sequence ID" value="MBV6341164.1"/>
    <property type="molecule type" value="Genomic_DNA"/>
</dbReference>
<feature type="domain" description="BACON" evidence="4">
    <location>
        <begin position="394"/>
        <end position="472"/>
    </location>
</feature>
<evidence type="ECO:0000256" key="1">
    <source>
        <dbReference type="ARBA" id="ARBA00022737"/>
    </source>
</evidence>
<dbReference type="Pfam" id="PF19190">
    <property type="entry name" value="BACON_2"/>
    <property type="match status" value="1"/>
</dbReference>
<evidence type="ECO:0000256" key="3">
    <source>
        <dbReference type="SAM" id="SignalP"/>
    </source>
</evidence>
<dbReference type="PANTHER" id="PTHR24104">
    <property type="entry name" value="E3 UBIQUITIN-PROTEIN LIGASE NHLRC1-RELATED"/>
    <property type="match status" value="1"/>
</dbReference>
<dbReference type="InterPro" id="IPR024361">
    <property type="entry name" value="BACON"/>
</dbReference>
<keyword evidence="6" id="KW-1185">Reference proteome</keyword>
<comment type="caution">
    <text evidence="5">The sequence shown here is derived from an EMBL/GenBank/DDBJ whole genome shotgun (WGS) entry which is preliminary data.</text>
</comment>
<dbReference type="InterPro" id="IPR013517">
    <property type="entry name" value="FG-GAP"/>
</dbReference>
<evidence type="ECO:0000313" key="6">
    <source>
        <dbReference type="Proteomes" id="UP001196980"/>
    </source>
</evidence>
<dbReference type="InterPro" id="IPR001258">
    <property type="entry name" value="NHL_repeat"/>
</dbReference>
<keyword evidence="1" id="KW-0677">Repeat</keyword>
<dbReference type="Pfam" id="PF01436">
    <property type="entry name" value="NHL"/>
    <property type="match status" value="4"/>
</dbReference>
<feature type="signal peptide" evidence="3">
    <location>
        <begin position="1"/>
        <end position="23"/>
    </location>
</feature>
<keyword evidence="3" id="KW-0732">Signal</keyword>
<protein>
    <submittedName>
        <fullName evidence="5">VCBS repeat-containing protein</fullName>
    </submittedName>
</protein>
<feature type="repeat" description="NHL" evidence="2">
    <location>
        <begin position="273"/>
        <end position="309"/>
    </location>
</feature>
<dbReference type="Pfam" id="PF13517">
    <property type="entry name" value="FG-GAP_3"/>
    <property type="match status" value="3"/>
</dbReference>
<name>A0ABS6RX00_9BACT</name>
<dbReference type="PROSITE" id="PS51125">
    <property type="entry name" value="NHL"/>
    <property type="match status" value="6"/>
</dbReference>
<reference evidence="5 6" key="1">
    <citation type="journal article" date="2020" name="J Geophys Res Biogeosci">
        <title>Magnetotaxis as an Adaptation to Enable Bacterial Shuttling of Microbial Sulfur and Sulfur Cycling Across Aquatic Oxic#Anoxic Interfaces.</title>
        <authorList>
            <person name="Li J."/>
            <person name="Liu P."/>
            <person name="Wang J."/>
            <person name="Roberts A.P."/>
            <person name="Pan Y."/>
        </authorList>
    </citation>
    <scope>NUCLEOTIDE SEQUENCE [LARGE SCALE GENOMIC DNA]</scope>
    <source>
        <strain evidence="5 6">MYR-1_YQ</strain>
    </source>
</reference>
<dbReference type="RefSeq" id="WP_218251790.1">
    <property type="nucleotide sequence ID" value="NZ_JABXWD010000078.1"/>
</dbReference>
<dbReference type="Pfam" id="PF06739">
    <property type="entry name" value="SBBP"/>
    <property type="match status" value="1"/>
</dbReference>
<feature type="chain" id="PRO_5046309764" evidence="3">
    <location>
        <begin position="24"/>
        <end position="866"/>
    </location>
</feature>